<feature type="compositionally biased region" description="Acidic residues" evidence="3">
    <location>
        <begin position="705"/>
        <end position="714"/>
    </location>
</feature>
<dbReference type="Pfam" id="PF22697">
    <property type="entry name" value="SOS1_NGEF_PH"/>
    <property type="match status" value="1"/>
</dbReference>
<organism evidence="6 7">
    <name type="scientific">Frankliniella occidentalis</name>
    <name type="common">Western flower thrips</name>
    <name type="synonym">Euthrips occidentalis</name>
    <dbReference type="NCBI Taxonomy" id="133901"/>
    <lineage>
        <taxon>Eukaryota</taxon>
        <taxon>Metazoa</taxon>
        <taxon>Ecdysozoa</taxon>
        <taxon>Arthropoda</taxon>
        <taxon>Hexapoda</taxon>
        <taxon>Insecta</taxon>
        <taxon>Pterygota</taxon>
        <taxon>Neoptera</taxon>
        <taxon>Paraneoptera</taxon>
        <taxon>Thysanoptera</taxon>
        <taxon>Terebrantia</taxon>
        <taxon>Thripoidea</taxon>
        <taxon>Thripidae</taxon>
        <taxon>Frankliniella</taxon>
    </lineage>
</organism>
<evidence type="ECO:0000256" key="3">
    <source>
        <dbReference type="SAM" id="MobiDB-lite"/>
    </source>
</evidence>
<gene>
    <name evidence="7" type="primary">LOC113205847</name>
</gene>
<feature type="compositionally biased region" description="Low complexity" evidence="3">
    <location>
        <begin position="509"/>
        <end position="541"/>
    </location>
</feature>
<evidence type="ECO:0000313" key="6">
    <source>
        <dbReference type="Proteomes" id="UP000504606"/>
    </source>
</evidence>
<dbReference type="CDD" id="cd00160">
    <property type="entry name" value="RhoGEF"/>
    <property type="match status" value="1"/>
</dbReference>
<keyword evidence="1" id="KW-0597">Phosphoprotein</keyword>
<feature type="region of interest" description="Disordered" evidence="3">
    <location>
        <begin position="556"/>
        <end position="578"/>
    </location>
</feature>
<sequence length="1254" mass="136813">MTVGRKDTLGDGVTLLAAVDVLPDCEEGQHRLRTLDEALCLLTTDVKLSSVLLCQARRSAPASEPSSPAKSAVRRGVLPLSDEQYHILGDSVAQRNFLTDGALPECCGGSLRHDHAAWVAFYQELEPFLEACQSCGRGLASVMAQLAEQETPASPGASAPSGGVTPEKCNTSTQSLTEADTSDTGSLTGSLSGSLHSEQSALCRALSQPALLRLRREGPRALARLGALQERLSHSEDVRLALGRARRLFAEVDRVAVRLEQLGESRRERLRTAARLRALREETTQVLSWLTHTGEDSLQRHSTMASTLPAIRQQELDFDKFYFVSMRHLDKGSDLLEAAGGSLSEEPSTLSDLARSLRHTLRGFSDRLEGTRERLEDTSRCFHLLDRALGWALATGKGLSRAGGTPSDWKQLQHHLMAHPPPDQGQLAEMLQLARKLRNERLLEQCKIAHSRCQETLEQIRALQARVQLADGEQDVLPGGPTNPPAAAPASFPVGRRRSVGSTPPGAPPVAGLPLGAWDSAGTASSSSSLPGSPASSVAGGVQDGLAKIREEENGLDEAHASHGADGSPGSPSSDSGFGGCCSGGDSSPSSGPCSSPSPCSSGCCSCSQGRGLGISLGGDRVGSAHHHHLHHHHHPLHHLNHHQDDGDGDGPERHVLRRSCSWQYAAEPFDDDCGTSVASDSSNVDEHKLGYSSEPSEACPQSAEEQDEGDDPGENGVDRDDDKSSSSKLSTPVPVNSHLHTHASNLSLNSTSESGNPALEFQRKKQKTLLLIMREMIQTERDYVRSLEYVIENYIPELVREDIPQALRGQRNVIFGNIEKIFEFHSQLFLRELERCEKSPLSVGQSFLRHESKFYLYALYNKNKPKSDALMSEYGSIFFKSKQVELGDKMDLASYLLKPVQRMGKYALLLQQLLKSAGAQEPLAQQQQLGTIQQTKGQQQQQGQLSELAEADQMVRFQLRHGNDLLAMDSLRDCDVNVKEQGRLLRQNEFLVWQGKGKKCLRHVFLFEELILFSKARRFPDRKNLDLYIYKHSIKMTDIGLTARLGDNSTRFEIWFRKRKPHDIFTLQAASQDVKQAWTEDISQLLWKQALKNREVRLAEMSSMGIGNKPCLDIRPSADQISDRSVSIAQLSKGPRLRGSPSVPHTEGERTCARRPHSVISVGSSSGASTSTSSSSSNASSSSNSSRSRPGDTSLCSAESGIISDMSEGSGSRWGSGEGRTDDDSDKTMLKRSDLSLSSHIHNSETEDICIKL</sequence>
<feature type="compositionally biased region" description="Basic residues" evidence="3">
    <location>
        <begin position="624"/>
        <end position="641"/>
    </location>
</feature>
<dbReference type="CDD" id="cd13242">
    <property type="entry name" value="PH_puratrophin-1"/>
    <property type="match status" value="1"/>
</dbReference>
<dbReference type="InterPro" id="IPR052231">
    <property type="entry name" value="Rho_GEF_signaling-related"/>
</dbReference>
<feature type="compositionally biased region" description="Low complexity" evidence="3">
    <location>
        <begin position="1159"/>
        <end position="1189"/>
    </location>
</feature>
<accession>A0A9C6X0C7</accession>
<dbReference type="InterPro" id="IPR055251">
    <property type="entry name" value="SOS1_NGEF_PH"/>
</dbReference>
<dbReference type="RefSeq" id="XP_052126665.1">
    <property type="nucleotide sequence ID" value="XM_052270705.1"/>
</dbReference>
<dbReference type="AlphaFoldDB" id="A0A9C6X0C7"/>
<evidence type="ECO:0000256" key="1">
    <source>
        <dbReference type="ARBA" id="ARBA00022553"/>
    </source>
</evidence>
<feature type="compositionally biased region" description="Basic and acidic residues" evidence="3">
    <location>
        <begin position="717"/>
        <end position="726"/>
    </location>
</feature>
<keyword evidence="6" id="KW-1185">Reference proteome</keyword>
<feature type="compositionally biased region" description="Low complexity" evidence="3">
    <location>
        <begin position="566"/>
        <end position="576"/>
    </location>
</feature>
<dbReference type="PANTHER" id="PTHR45845">
    <property type="entry name" value="RHO GUANINE NUCLEOTIDE EXCHANGE FACTOR-RELATED"/>
    <property type="match status" value="1"/>
</dbReference>
<feature type="region of interest" description="Disordered" evidence="3">
    <location>
        <begin position="674"/>
        <end position="739"/>
    </location>
</feature>
<dbReference type="InterPro" id="IPR000219">
    <property type="entry name" value="DH_dom"/>
</dbReference>
<feature type="region of interest" description="Disordered" evidence="3">
    <location>
        <begin position="618"/>
        <end position="653"/>
    </location>
</feature>
<keyword evidence="2" id="KW-0344">Guanine-nucleotide releasing factor</keyword>
<dbReference type="Gene3D" id="1.20.900.10">
    <property type="entry name" value="Dbl homology (DH) domain"/>
    <property type="match status" value="1"/>
</dbReference>
<feature type="compositionally biased region" description="Basic and acidic residues" evidence="3">
    <location>
        <begin position="642"/>
        <end position="653"/>
    </location>
</feature>
<feature type="compositionally biased region" description="Low complexity" evidence="3">
    <location>
        <begin position="152"/>
        <end position="163"/>
    </location>
</feature>
<dbReference type="SUPFAM" id="SSF50729">
    <property type="entry name" value="PH domain-like"/>
    <property type="match status" value="1"/>
</dbReference>
<feature type="compositionally biased region" description="Polar residues" evidence="3">
    <location>
        <begin position="168"/>
        <end position="179"/>
    </location>
</feature>
<protein>
    <submittedName>
        <fullName evidence="7">Puratrophin-1-like isoform X1</fullName>
    </submittedName>
</protein>
<dbReference type="GO" id="GO:0005085">
    <property type="term" value="F:guanyl-nucleotide exchange factor activity"/>
    <property type="evidence" value="ECO:0007669"/>
    <property type="project" value="UniProtKB-KW"/>
</dbReference>
<dbReference type="OrthoDB" id="6152532at2759"/>
<dbReference type="FunFam" id="2.30.29.30:FF:000078">
    <property type="entry name" value="Guanine nucleotide exchange factor DBS"/>
    <property type="match status" value="1"/>
</dbReference>
<feature type="compositionally biased region" description="Basic and acidic residues" evidence="3">
    <location>
        <begin position="1220"/>
        <end position="1229"/>
    </location>
</feature>
<dbReference type="Gene3D" id="2.30.29.30">
    <property type="entry name" value="Pleckstrin-homology domain (PH domain)/Phosphotyrosine-binding domain (PTB)"/>
    <property type="match status" value="1"/>
</dbReference>
<dbReference type="InterPro" id="IPR035899">
    <property type="entry name" value="DBL_dom_sf"/>
</dbReference>
<evidence type="ECO:0000313" key="7">
    <source>
        <dbReference type="RefSeq" id="XP_052126665.1"/>
    </source>
</evidence>
<proteinExistence type="predicted"/>
<dbReference type="PROSITE" id="PS50003">
    <property type="entry name" value="PH_DOMAIN"/>
    <property type="match status" value="1"/>
</dbReference>
<feature type="compositionally biased region" description="Low complexity" evidence="3">
    <location>
        <begin position="182"/>
        <end position="192"/>
    </location>
</feature>
<dbReference type="InterPro" id="IPR001849">
    <property type="entry name" value="PH_domain"/>
</dbReference>
<reference evidence="7" key="1">
    <citation type="submission" date="2025-08" db="UniProtKB">
        <authorList>
            <consortium name="RefSeq"/>
        </authorList>
    </citation>
    <scope>IDENTIFICATION</scope>
    <source>
        <tissue evidence="7">Whole organism</tissue>
    </source>
</reference>
<dbReference type="Proteomes" id="UP000504606">
    <property type="component" value="Unplaced"/>
</dbReference>
<evidence type="ECO:0000259" key="4">
    <source>
        <dbReference type="PROSITE" id="PS50003"/>
    </source>
</evidence>
<dbReference type="PANTHER" id="PTHR45845:SF3">
    <property type="entry name" value="PURATROPHIN-1-LIKE, ISOFORM A"/>
    <property type="match status" value="1"/>
</dbReference>
<feature type="region of interest" description="Disordered" evidence="3">
    <location>
        <begin position="150"/>
        <end position="192"/>
    </location>
</feature>
<dbReference type="InterPro" id="IPR011993">
    <property type="entry name" value="PH-like_dom_sf"/>
</dbReference>
<name>A0A9C6X0C7_FRAOC</name>
<dbReference type="PROSITE" id="PS50010">
    <property type="entry name" value="DH_2"/>
    <property type="match status" value="1"/>
</dbReference>
<feature type="region of interest" description="Disordered" evidence="3">
    <location>
        <begin position="1124"/>
        <end position="1229"/>
    </location>
</feature>
<evidence type="ECO:0000259" key="5">
    <source>
        <dbReference type="PROSITE" id="PS50010"/>
    </source>
</evidence>
<dbReference type="KEGG" id="foc:113205847"/>
<dbReference type="SUPFAM" id="SSF48065">
    <property type="entry name" value="DBL homology domain (DH-domain)"/>
    <property type="match status" value="1"/>
</dbReference>
<feature type="region of interest" description="Disordered" evidence="3">
    <location>
        <begin position="473"/>
        <end position="541"/>
    </location>
</feature>
<dbReference type="Pfam" id="PF00621">
    <property type="entry name" value="RhoGEF"/>
    <property type="match status" value="1"/>
</dbReference>
<feature type="domain" description="DH" evidence="5">
    <location>
        <begin position="769"/>
        <end position="966"/>
    </location>
</feature>
<dbReference type="GeneID" id="113205847"/>
<evidence type="ECO:0000256" key="2">
    <source>
        <dbReference type="ARBA" id="ARBA00022658"/>
    </source>
</evidence>
<feature type="domain" description="PH" evidence="4">
    <location>
        <begin position="978"/>
        <end position="1088"/>
    </location>
</feature>
<dbReference type="SMART" id="SM00233">
    <property type="entry name" value="PH"/>
    <property type="match status" value="1"/>
</dbReference>
<dbReference type="SMART" id="SM00325">
    <property type="entry name" value="RhoGEF"/>
    <property type="match status" value="1"/>
</dbReference>